<dbReference type="Gene3D" id="3.30.40.10">
    <property type="entry name" value="Zinc/RING finger domain, C3HC4 (zinc finger)"/>
    <property type="match status" value="1"/>
</dbReference>
<proteinExistence type="predicted"/>
<dbReference type="PANTHER" id="PTHR45931:SF16">
    <property type="entry name" value="RING_U-BOX SUPERFAMILY PROTEIN"/>
    <property type="match status" value="1"/>
</dbReference>
<organism evidence="6 7">
    <name type="scientific">Crotalaria pallida</name>
    <name type="common">Smooth rattlebox</name>
    <name type="synonym">Crotalaria striata</name>
    <dbReference type="NCBI Taxonomy" id="3830"/>
    <lineage>
        <taxon>Eukaryota</taxon>
        <taxon>Viridiplantae</taxon>
        <taxon>Streptophyta</taxon>
        <taxon>Embryophyta</taxon>
        <taxon>Tracheophyta</taxon>
        <taxon>Spermatophyta</taxon>
        <taxon>Magnoliopsida</taxon>
        <taxon>eudicotyledons</taxon>
        <taxon>Gunneridae</taxon>
        <taxon>Pentapetalae</taxon>
        <taxon>rosids</taxon>
        <taxon>fabids</taxon>
        <taxon>Fabales</taxon>
        <taxon>Fabaceae</taxon>
        <taxon>Papilionoideae</taxon>
        <taxon>50 kb inversion clade</taxon>
        <taxon>genistoids sensu lato</taxon>
        <taxon>core genistoids</taxon>
        <taxon>Crotalarieae</taxon>
        <taxon>Crotalaria</taxon>
    </lineage>
</organism>
<dbReference type="EMBL" id="JAYWIO010000006">
    <property type="protein sequence ID" value="KAK7256699.1"/>
    <property type="molecule type" value="Genomic_DNA"/>
</dbReference>
<dbReference type="GO" id="GO:0008270">
    <property type="term" value="F:zinc ion binding"/>
    <property type="evidence" value="ECO:0007669"/>
    <property type="project" value="UniProtKB-KW"/>
</dbReference>
<sequence>MALQVQQRTFSNVGGSSYRVEDVLHHITLIVASTPHRFYRIPPIFRSTFSDETLCDDMIKTFLHVIKIPQTFFNGRDCDMVENLSRMLRTEILLEQPHHQNGENYLSIVFVILEGCCRYKIVKSSPSYHDEKIVISELVCNGGESSFPAGASAIQRLKIEDKEDNCAICLQEFVTGSDAARLPCSHVYHDTCIMEWFVQCGTCPMCRFHCS</sequence>
<dbReference type="InterPro" id="IPR001841">
    <property type="entry name" value="Znf_RING"/>
</dbReference>
<evidence type="ECO:0000313" key="6">
    <source>
        <dbReference type="EMBL" id="KAK7256699.1"/>
    </source>
</evidence>
<evidence type="ECO:0000313" key="7">
    <source>
        <dbReference type="Proteomes" id="UP001372338"/>
    </source>
</evidence>
<dbReference type="SMART" id="SM00184">
    <property type="entry name" value="RING"/>
    <property type="match status" value="1"/>
</dbReference>
<reference evidence="6 7" key="1">
    <citation type="submission" date="2024-01" db="EMBL/GenBank/DDBJ databases">
        <title>The genomes of 5 underutilized Papilionoideae crops provide insights into root nodulation and disease resistanc.</title>
        <authorList>
            <person name="Yuan L."/>
        </authorList>
    </citation>
    <scope>NUCLEOTIDE SEQUENCE [LARGE SCALE GENOMIC DNA]</scope>
    <source>
        <strain evidence="6">ZHUSHIDOU_FW_LH</strain>
        <tissue evidence="6">Leaf</tissue>
    </source>
</reference>
<dbReference type="GO" id="GO:0061630">
    <property type="term" value="F:ubiquitin protein ligase activity"/>
    <property type="evidence" value="ECO:0007669"/>
    <property type="project" value="TreeGrafter"/>
</dbReference>
<accession>A0AAN9EGM2</accession>
<dbReference type="AlphaFoldDB" id="A0AAN9EGM2"/>
<evidence type="ECO:0000259" key="5">
    <source>
        <dbReference type="PROSITE" id="PS50089"/>
    </source>
</evidence>
<dbReference type="GO" id="GO:0005634">
    <property type="term" value="C:nucleus"/>
    <property type="evidence" value="ECO:0007669"/>
    <property type="project" value="TreeGrafter"/>
</dbReference>
<evidence type="ECO:0000256" key="1">
    <source>
        <dbReference type="ARBA" id="ARBA00022723"/>
    </source>
</evidence>
<keyword evidence="1" id="KW-0479">Metal-binding</keyword>
<evidence type="ECO:0000256" key="4">
    <source>
        <dbReference type="PROSITE-ProRule" id="PRU00175"/>
    </source>
</evidence>
<dbReference type="InterPro" id="IPR013083">
    <property type="entry name" value="Znf_RING/FYVE/PHD"/>
</dbReference>
<dbReference type="PROSITE" id="PS50089">
    <property type="entry name" value="ZF_RING_2"/>
    <property type="match status" value="1"/>
</dbReference>
<feature type="domain" description="RING-type" evidence="5">
    <location>
        <begin position="166"/>
        <end position="207"/>
    </location>
</feature>
<keyword evidence="3" id="KW-0862">Zinc</keyword>
<name>A0AAN9EGM2_CROPI</name>
<evidence type="ECO:0000256" key="3">
    <source>
        <dbReference type="ARBA" id="ARBA00022833"/>
    </source>
</evidence>
<dbReference type="GO" id="GO:0006511">
    <property type="term" value="P:ubiquitin-dependent protein catabolic process"/>
    <property type="evidence" value="ECO:0007669"/>
    <property type="project" value="TreeGrafter"/>
</dbReference>
<keyword evidence="2 4" id="KW-0863">Zinc-finger</keyword>
<dbReference type="Proteomes" id="UP001372338">
    <property type="component" value="Unassembled WGS sequence"/>
</dbReference>
<dbReference type="PANTHER" id="PTHR45931">
    <property type="entry name" value="SI:CH211-59O9.10"/>
    <property type="match status" value="1"/>
</dbReference>
<dbReference type="SUPFAM" id="SSF57850">
    <property type="entry name" value="RING/U-box"/>
    <property type="match status" value="1"/>
</dbReference>
<comment type="caution">
    <text evidence="6">The sequence shown here is derived from an EMBL/GenBank/DDBJ whole genome shotgun (WGS) entry which is preliminary data.</text>
</comment>
<keyword evidence="7" id="KW-1185">Reference proteome</keyword>
<protein>
    <recommendedName>
        <fullName evidence="5">RING-type domain-containing protein</fullName>
    </recommendedName>
</protein>
<dbReference type="InterPro" id="IPR051834">
    <property type="entry name" value="RING_finger_E3_ligase"/>
</dbReference>
<gene>
    <name evidence="6" type="ORF">RIF29_30156</name>
</gene>
<evidence type="ECO:0000256" key="2">
    <source>
        <dbReference type="ARBA" id="ARBA00022771"/>
    </source>
</evidence>
<dbReference type="Pfam" id="PF13639">
    <property type="entry name" value="zf-RING_2"/>
    <property type="match status" value="1"/>
</dbReference>